<reference evidence="3" key="2">
    <citation type="submission" date="2016-06" db="UniProtKB">
        <authorList>
            <consortium name="WormBaseParasite"/>
        </authorList>
    </citation>
    <scope>IDENTIFICATION</scope>
</reference>
<keyword evidence="2" id="KW-1185">Reference proteome</keyword>
<dbReference type="AlphaFoldDB" id="A0A183HA81"/>
<organism evidence="3">
    <name type="scientific">Onchocerca flexuosa</name>
    <dbReference type="NCBI Taxonomy" id="387005"/>
    <lineage>
        <taxon>Eukaryota</taxon>
        <taxon>Metazoa</taxon>
        <taxon>Ecdysozoa</taxon>
        <taxon>Nematoda</taxon>
        <taxon>Chromadorea</taxon>
        <taxon>Rhabditida</taxon>
        <taxon>Spirurina</taxon>
        <taxon>Spiruromorpha</taxon>
        <taxon>Filarioidea</taxon>
        <taxon>Onchocercidae</taxon>
        <taxon>Onchocerca</taxon>
    </lineage>
</organism>
<accession>A0A183HA81</accession>
<gene>
    <name evidence="1" type="ORF">X798_06273</name>
</gene>
<evidence type="ECO:0000313" key="3">
    <source>
        <dbReference type="WBParaSite" id="OFLC_0000439201-mRNA-1"/>
    </source>
</evidence>
<sequence length="151" mass="17013">MSNWRWRQSSAMTMISNKGNVQRWSKEHIEQKESCGANSNIAKICGLITSVNLFRDEERKKPVYSNSSGLLKFIQRCLSQNLNTIILIKEESTAAVASQAEYGCHFIIYQYLIFSYLSGTPVAISDPSRHILSVSNPQLPTIMNCFVACNT</sequence>
<dbReference type="WBParaSite" id="OFLC_0000439201-mRNA-1">
    <property type="protein sequence ID" value="OFLC_0000439201-mRNA-1"/>
    <property type="gene ID" value="OFLC_0000439201"/>
</dbReference>
<name>A0A183HA81_9BILA</name>
<evidence type="ECO:0000313" key="2">
    <source>
        <dbReference type="Proteomes" id="UP000242913"/>
    </source>
</evidence>
<evidence type="ECO:0000313" key="1">
    <source>
        <dbReference type="EMBL" id="OZC06732.1"/>
    </source>
</evidence>
<proteinExistence type="predicted"/>
<protein>
    <submittedName>
        <fullName evidence="3">Calponin-homology (CH) domain-containing protein</fullName>
    </submittedName>
</protein>
<reference evidence="1 2" key="1">
    <citation type="submission" date="2015-12" db="EMBL/GenBank/DDBJ databases">
        <title>Draft genome of the nematode, Onchocerca flexuosa.</title>
        <authorList>
            <person name="Mitreva M."/>
        </authorList>
    </citation>
    <scope>NUCLEOTIDE SEQUENCE [LARGE SCALE GENOMIC DNA]</scope>
    <source>
        <strain evidence="1">Red Deer</strain>
    </source>
</reference>
<dbReference type="EMBL" id="KZ270067">
    <property type="protein sequence ID" value="OZC06732.1"/>
    <property type="molecule type" value="Genomic_DNA"/>
</dbReference>
<dbReference type="Proteomes" id="UP000242913">
    <property type="component" value="Unassembled WGS sequence"/>
</dbReference>